<evidence type="ECO:0000256" key="2">
    <source>
        <dbReference type="ARBA" id="ARBA00022801"/>
    </source>
</evidence>
<feature type="domain" description="Nudix hydrolase" evidence="3">
    <location>
        <begin position="24"/>
        <end position="163"/>
    </location>
</feature>
<keyword evidence="5" id="KW-1185">Reference proteome</keyword>
<dbReference type="Pfam" id="PF00293">
    <property type="entry name" value="NUDIX"/>
    <property type="match status" value="1"/>
</dbReference>
<evidence type="ECO:0000256" key="1">
    <source>
        <dbReference type="ARBA" id="ARBA00001946"/>
    </source>
</evidence>
<dbReference type="PROSITE" id="PS51462">
    <property type="entry name" value="NUDIX"/>
    <property type="match status" value="1"/>
</dbReference>
<proteinExistence type="predicted"/>
<dbReference type="GO" id="GO:0016787">
    <property type="term" value="F:hydrolase activity"/>
    <property type="evidence" value="ECO:0007669"/>
    <property type="project" value="UniProtKB-KW"/>
</dbReference>
<keyword evidence="2" id="KW-0378">Hydrolase</keyword>
<evidence type="ECO:0000313" key="4">
    <source>
        <dbReference type="EMBL" id="SEF53007.1"/>
    </source>
</evidence>
<dbReference type="RefSeq" id="WP_242969113.1">
    <property type="nucleotide sequence ID" value="NZ_FNUL01000003.1"/>
</dbReference>
<dbReference type="AlphaFoldDB" id="A0A1H5ST74"/>
<dbReference type="InterPro" id="IPR000086">
    <property type="entry name" value="NUDIX_hydrolase_dom"/>
</dbReference>
<dbReference type="STRING" id="1410661.GCA_000702205_01145"/>
<dbReference type="PROSITE" id="PS00893">
    <property type="entry name" value="NUDIX_BOX"/>
    <property type="match status" value="1"/>
</dbReference>
<reference evidence="4 5" key="1">
    <citation type="submission" date="2016-10" db="EMBL/GenBank/DDBJ databases">
        <authorList>
            <person name="de Groot N.N."/>
        </authorList>
    </citation>
    <scope>NUCLEOTIDE SEQUENCE [LARGE SCALE GENOMIC DNA]</scope>
    <source>
        <strain evidence="4 5">D15d</strain>
    </source>
</reference>
<dbReference type="PANTHER" id="PTHR43046:SF14">
    <property type="entry name" value="MUTT_NUDIX FAMILY PROTEIN"/>
    <property type="match status" value="1"/>
</dbReference>
<dbReference type="PANTHER" id="PTHR43046">
    <property type="entry name" value="GDP-MANNOSE MANNOSYL HYDROLASE"/>
    <property type="match status" value="1"/>
</dbReference>
<dbReference type="Gene3D" id="3.90.79.10">
    <property type="entry name" value="Nucleoside Triphosphate Pyrophosphohydrolase"/>
    <property type="match status" value="1"/>
</dbReference>
<dbReference type="InterPro" id="IPR020084">
    <property type="entry name" value="NUDIX_hydrolase_CS"/>
</dbReference>
<accession>A0A1H5ST74</accession>
<protein>
    <submittedName>
        <fullName evidence="4">NUDIX domain-containing protein</fullName>
    </submittedName>
</protein>
<comment type="cofactor">
    <cofactor evidence="1">
        <name>Mg(2+)</name>
        <dbReference type="ChEBI" id="CHEBI:18420"/>
    </cofactor>
</comment>
<dbReference type="InterPro" id="IPR015797">
    <property type="entry name" value="NUDIX_hydrolase-like_dom_sf"/>
</dbReference>
<organism evidence="4 5">
    <name type="scientific">Lachnospira multipara</name>
    <dbReference type="NCBI Taxonomy" id="28051"/>
    <lineage>
        <taxon>Bacteria</taxon>
        <taxon>Bacillati</taxon>
        <taxon>Bacillota</taxon>
        <taxon>Clostridia</taxon>
        <taxon>Lachnospirales</taxon>
        <taxon>Lachnospiraceae</taxon>
        <taxon>Lachnospira</taxon>
    </lineage>
</organism>
<gene>
    <name evidence="4" type="ORF">SAMN05216537_10384</name>
</gene>
<evidence type="ECO:0000313" key="5">
    <source>
        <dbReference type="Proteomes" id="UP000236726"/>
    </source>
</evidence>
<dbReference type="EMBL" id="FNUL01000003">
    <property type="protein sequence ID" value="SEF53007.1"/>
    <property type="molecule type" value="Genomic_DNA"/>
</dbReference>
<dbReference type="Proteomes" id="UP000236726">
    <property type="component" value="Unassembled WGS sequence"/>
</dbReference>
<evidence type="ECO:0000259" key="3">
    <source>
        <dbReference type="PROSITE" id="PS51462"/>
    </source>
</evidence>
<dbReference type="SUPFAM" id="SSF55811">
    <property type="entry name" value="Nudix"/>
    <property type="match status" value="1"/>
</dbReference>
<sequence length="188" mass="22535">MRNGNMRRLFTIDLKDYREDFRIFRRPSVRAIIRREGKLRMVYSPVEKYYKFPGGGIRGNEDRIDTLIREVREETGLVVIPETVREYGSVLRRQNSDRDENTIFEQENFYYFCDVSEANIGQDLDSYEEELEFTLRDVDIDEAIRVNDEYTSENAFNYQMIKRELRVLQMLKEEFFTVGNKTTVIFSL</sequence>
<name>A0A1H5ST74_9FIRM</name>